<keyword evidence="11" id="KW-1185">Reference proteome</keyword>
<feature type="transmembrane region" description="Helical" evidence="8">
    <location>
        <begin position="151"/>
        <end position="170"/>
    </location>
</feature>
<dbReference type="Proteomes" id="UP000053620">
    <property type="component" value="Unassembled WGS sequence"/>
</dbReference>
<feature type="compositionally biased region" description="Low complexity" evidence="7">
    <location>
        <begin position="531"/>
        <end position="540"/>
    </location>
</feature>
<accession>A0A094KI94</accession>
<evidence type="ECO:0000256" key="1">
    <source>
        <dbReference type="ARBA" id="ARBA00004123"/>
    </source>
</evidence>
<sequence length="607" mass="65893">MTEEACRTRSQKRALEREVTHNDVDSKKIKMEKGLLGTDINAESDMKIKTDPGAGKVQGLLKSGEVKATIKVEVQTGDEPVDMSTSKSEIKREKRVPSPDVIVLSDNEPSSPRMNGLTKIALKETNTEALMKSSPEERERMIKQLKEELRFCNSAYTLTLVCFLFWFFLFQPAGSSGSAVATPPPLVRGPQSVPAGKPSLQTSSTRIPGTVIPPPLVRGGQQTSSKLGTQQNTQIVMPPLVRGAQQIHNIRQHSSTGPPPLLLAPRASVPSVQIQGQRIIQQGLIRVANVPNTSLLVNIPQASPTSIKGTTVTSAQANATTTSAASIVNSNDSPASRQAAAKLALRKQLEKTLLEIPPPKPPAPEMNFLPSAANNEFIYLVGLEEVVQNLLETQGKVSVAVSSREPYMCAQCKTDFTCRWREEKNGTIMCETCMTSNQKKALKAEHTNRLKAAFVKALQQEQEIEQRILQQTAAPVQTKSDPIVQHHSLKQVRLRPPAARSWWCSSQMSRGPGAPRGVLHAFSQSPKLQNASSAAALGSRAGKHAERPVGKGSAAAWKKTSINTGGALPFVNPSLAVHKSSSAVDRQREYLLDMIPPRSIPQSATWK</sequence>
<proteinExistence type="predicted"/>
<evidence type="ECO:0000259" key="9">
    <source>
        <dbReference type="PROSITE" id="PS50114"/>
    </source>
</evidence>
<evidence type="ECO:0000256" key="5">
    <source>
        <dbReference type="ARBA" id="ARBA00023242"/>
    </source>
</evidence>
<organism evidence="10 11">
    <name type="scientific">Antrostomus carolinensis</name>
    <name type="common">Chuck-will's-widow</name>
    <name type="synonym">Caprimulgus carolinensis</name>
    <dbReference type="NCBI Taxonomy" id="279965"/>
    <lineage>
        <taxon>Eukaryota</taxon>
        <taxon>Metazoa</taxon>
        <taxon>Chordata</taxon>
        <taxon>Craniata</taxon>
        <taxon>Vertebrata</taxon>
        <taxon>Euteleostomi</taxon>
        <taxon>Archelosauria</taxon>
        <taxon>Archosauria</taxon>
        <taxon>Dinosauria</taxon>
        <taxon>Saurischia</taxon>
        <taxon>Theropoda</taxon>
        <taxon>Coelurosauria</taxon>
        <taxon>Aves</taxon>
        <taxon>Neognathae</taxon>
        <taxon>Neoaves</taxon>
        <taxon>Strisores</taxon>
        <taxon>Caprimulgiformes</taxon>
        <taxon>Caprimulgidae</taxon>
        <taxon>Antrostomus</taxon>
    </lineage>
</organism>
<feature type="domain" description="GATA-type" evidence="9">
    <location>
        <begin position="403"/>
        <end position="433"/>
    </location>
</feature>
<evidence type="ECO:0000256" key="3">
    <source>
        <dbReference type="ARBA" id="ARBA00023054"/>
    </source>
</evidence>
<dbReference type="PANTHER" id="PTHR13455">
    <property type="entry name" value="TRANSCRIPTIONAL REPRESSOR P66-RELATED"/>
    <property type="match status" value="1"/>
</dbReference>
<evidence type="ECO:0000313" key="11">
    <source>
        <dbReference type="Proteomes" id="UP000053620"/>
    </source>
</evidence>
<feature type="region of interest" description="Disordered" evidence="7">
    <location>
        <begin position="530"/>
        <end position="556"/>
    </location>
</feature>
<dbReference type="Pfam" id="PF00320">
    <property type="entry name" value="GATA"/>
    <property type="match status" value="1"/>
</dbReference>
<reference evidence="10 11" key="1">
    <citation type="submission" date="2014-04" db="EMBL/GenBank/DDBJ databases">
        <title>Genome evolution of avian class.</title>
        <authorList>
            <person name="Zhang G."/>
            <person name="Li C."/>
        </authorList>
    </citation>
    <scope>NUCLEOTIDE SEQUENCE [LARGE SCALE GENOMIC DNA]</scope>
    <source>
        <strain evidence="10">BGI_N321</strain>
    </source>
</reference>
<evidence type="ECO:0000256" key="7">
    <source>
        <dbReference type="SAM" id="MobiDB-lite"/>
    </source>
</evidence>
<dbReference type="InterPro" id="IPR000679">
    <property type="entry name" value="Znf_GATA"/>
</dbReference>
<dbReference type="InterPro" id="IPR040386">
    <property type="entry name" value="P66"/>
</dbReference>
<dbReference type="GO" id="GO:0000122">
    <property type="term" value="P:negative regulation of transcription by RNA polymerase II"/>
    <property type="evidence" value="ECO:0007669"/>
    <property type="project" value="InterPro"/>
</dbReference>
<feature type="region of interest" description="Disordered" evidence="7">
    <location>
        <begin position="1"/>
        <end position="20"/>
    </location>
</feature>
<feature type="region of interest" description="Disordered" evidence="7">
    <location>
        <begin position="190"/>
        <end position="213"/>
    </location>
</feature>
<keyword evidence="6" id="KW-0863">Zinc-finger</keyword>
<keyword evidence="2" id="KW-0805">Transcription regulation</keyword>
<dbReference type="PANTHER" id="PTHR13455:SF3">
    <property type="entry name" value="TRANSCRIPTIONAL REPRESSOR P66-ALPHA"/>
    <property type="match status" value="1"/>
</dbReference>
<feature type="compositionally biased region" description="Basic and acidic residues" evidence="7">
    <location>
        <begin position="88"/>
        <end position="97"/>
    </location>
</feature>
<dbReference type="GO" id="GO:0008270">
    <property type="term" value="F:zinc ion binding"/>
    <property type="evidence" value="ECO:0007669"/>
    <property type="project" value="UniProtKB-KW"/>
</dbReference>
<keyword evidence="5" id="KW-0539">Nucleus</keyword>
<gene>
    <name evidence="10" type="ORF">N321_07008</name>
</gene>
<evidence type="ECO:0000256" key="8">
    <source>
        <dbReference type="SAM" id="Phobius"/>
    </source>
</evidence>
<evidence type="ECO:0000313" key="10">
    <source>
        <dbReference type="EMBL" id="KFZ59048.1"/>
    </source>
</evidence>
<keyword evidence="3" id="KW-0175">Coiled coil</keyword>
<dbReference type="GO" id="GO:0016581">
    <property type="term" value="C:NuRD complex"/>
    <property type="evidence" value="ECO:0007669"/>
    <property type="project" value="TreeGrafter"/>
</dbReference>
<dbReference type="PROSITE" id="PS50114">
    <property type="entry name" value="GATA_ZN_FINGER_2"/>
    <property type="match status" value="1"/>
</dbReference>
<evidence type="ECO:0000256" key="2">
    <source>
        <dbReference type="ARBA" id="ARBA00023015"/>
    </source>
</evidence>
<feature type="region of interest" description="Disordered" evidence="7">
    <location>
        <begin position="78"/>
        <end position="97"/>
    </location>
</feature>
<evidence type="ECO:0000256" key="6">
    <source>
        <dbReference type="PROSITE-ProRule" id="PRU00094"/>
    </source>
</evidence>
<keyword evidence="8" id="KW-0812">Transmembrane</keyword>
<dbReference type="GO" id="GO:0043565">
    <property type="term" value="F:sequence-specific DNA binding"/>
    <property type="evidence" value="ECO:0007669"/>
    <property type="project" value="InterPro"/>
</dbReference>
<keyword evidence="6" id="KW-0479">Metal-binding</keyword>
<protein>
    <submittedName>
        <fullName evidence="10">Transcriptional repressor p66-alpha</fullName>
    </submittedName>
</protein>
<keyword evidence="8" id="KW-0472">Membrane</keyword>
<comment type="subcellular location">
    <subcellularLocation>
        <location evidence="1">Nucleus</location>
    </subcellularLocation>
</comment>
<keyword evidence="6" id="KW-0862">Zinc</keyword>
<keyword evidence="4" id="KW-0804">Transcription</keyword>
<keyword evidence="8" id="KW-1133">Transmembrane helix</keyword>
<dbReference type="EMBL" id="KL351281">
    <property type="protein sequence ID" value="KFZ59048.1"/>
    <property type="molecule type" value="Genomic_DNA"/>
</dbReference>
<name>A0A094KI94_ANTCR</name>
<dbReference type="AlphaFoldDB" id="A0A094KI94"/>
<evidence type="ECO:0000256" key="4">
    <source>
        <dbReference type="ARBA" id="ARBA00023163"/>
    </source>
</evidence>